<name>X1PJB9_9ZZZZ</name>
<sequence length="124" mass="14602">MYVFICLCCVICSLGKDETKRYLSLDIINKLRIINKVNLETNRKYFIKNYKEIFFEKKSYSKWKNELLNSLHSLDVKEIFNKRGNPVAISLEERIKKVNSKTIMNYYLTFYGMVSAGVHSSPDI</sequence>
<gene>
    <name evidence="1" type="ORF">S06H3_51789</name>
</gene>
<dbReference type="AlphaFoldDB" id="X1PJB9"/>
<feature type="non-terminal residue" evidence="1">
    <location>
        <position position="124"/>
    </location>
</feature>
<proteinExistence type="predicted"/>
<evidence type="ECO:0000313" key="1">
    <source>
        <dbReference type="EMBL" id="GAI39135.1"/>
    </source>
</evidence>
<organism evidence="1">
    <name type="scientific">marine sediment metagenome</name>
    <dbReference type="NCBI Taxonomy" id="412755"/>
    <lineage>
        <taxon>unclassified sequences</taxon>
        <taxon>metagenomes</taxon>
        <taxon>ecological metagenomes</taxon>
    </lineage>
</organism>
<dbReference type="EMBL" id="BARV01032890">
    <property type="protein sequence ID" value="GAI39135.1"/>
    <property type="molecule type" value="Genomic_DNA"/>
</dbReference>
<dbReference type="Pfam" id="PF18928">
    <property type="entry name" value="DUF5677"/>
    <property type="match status" value="1"/>
</dbReference>
<dbReference type="InterPro" id="IPR043733">
    <property type="entry name" value="DUF5677"/>
</dbReference>
<reference evidence="1" key="1">
    <citation type="journal article" date="2014" name="Front. Microbiol.">
        <title>High frequency of phylogenetically diverse reductive dehalogenase-homologous genes in deep subseafloor sedimentary metagenomes.</title>
        <authorList>
            <person name="Kawai M."/>
            <person name="Futagami T."/>
            <person name="Toyoda A."/>
            <person name="Takaki Y."/>
            <person name="Nishi S."/>
            <person name="Hori S."/>
            <person name="Arai W."/>
            <person name="Tsubouchi T."/>
            <person name="Morono Y."/>
            <person name="Uchiyama I."/>
            <person name="Ito T."/>
            <person name="Fujiyama A."/>
            <person name="Inagaki F."/>
            <person name="Takami H."/>
        </authorList>
    </citation>
    <scope>NUCLEOTIDE SEQUENCE</scope>
    <source>
        <strain evidence="1">Expedition CK06-06</strain>
    </source>
</reference>
<accession>X1PJB9</accession>
<protein>
    <submittedName>
        <fullName evidence="1">Uncharacterized protein</fullName>
    </submittedName>
</protein>
<comment type="caution">
    <text evidence="1">The sequence shown here is derived from an EMBL/GenBank/DDBJ whole genome shotgun (WGS) entry which is preliminary data.</text>
</comment>